<protein>
    <submittedName>
        <fullName evidence="1">Uncharacterized protein</fullName>
    </submittedName>
</protein>
<dbReference type="Proteomes" id="UP000729402">
    <property type="component" value="Unassembled WGS sequence"/>
</dbReference>
<evidence type="ECO:0000313" key="1">
    <source>
        <dbReference type="EMBL" id="KAG8090919.1"/>
    </source>
</evidence>
<dbReference type="PANTHER" id="PTHR45224">
    <property type="entry name" value="OS01G0527900 PROTEIN-RELATED"/>
    <property type="match status" value="1"/>
</dbReference>
<proteinExistence type="predicted"/>
<reference evidence="1" key="1">
    <citation type="journal article" date="2021" name="bioRxiv">
        <title>Whole Genome Assembly and Annotation of Northern Wild Rice, Zizania palustris L., Supports a Whole Genome Duplication in the Zizania Genus.</title>
        <authorList>
            <person name="Haas M."/>
            <person name="Kono T."/>
            <person name="Macchietto M."/>
            <person name="Millas R."/>
            <person name="McGilp L."/>
            <person name="Shao M."/>
            <person name="Duquette J."/>
            <person name="Hirsch C.N."/>
            <person name="Kimball J."/>
        </authorList>
    </citation>
    <scope>NUCLEOTIDE SEQUENCE</scope>
    <source>
        <tissue evidence="1">Fresh leaf tissue</tissue>
    </source>
</reference>
<accession>A0A8J5WLP4</accession>
<organism evidence="1 2">
    <name type="scientific">Zizania palustris</name>
    <name type="common">Northern wild rice</name>
    <dbReference type="NCBI Taxonomy" id="103762"/>
    <lineage>
        <taxon>Eukaryota</taxon>
        <taxon>Viridiplantae</taxon>
        <taxon>Streptophyta</taxon>
        <taxon>Embryophyta</taxon>
        <taxon>Tracheophyta</taxon>
        <taxon>Spermatophyta</taxon>
        <taxon>Magnoliopsida</taxon>
        <taxon>Liliopsida</taxon>
        <taxon>Poales</taxon>
        <taxon>Poaceae</taxon>
        <taxon>BOP clade</taxon>
        <taxon>Oryzoideae</taxon>
        <taxon>Oryzeae</taxon>
        <taxon>Zizaniinae</taxon>
        <taxon>Zizania</taxon>
    </lineage>
</organism>
<keyword evidence="2" id="KW-1185">Reference proteome</keyword>
<gene>
    <name evidence="1" type="ORF">GUJ93_ZPchr0011g28826</name>
</gene>
<comment type="caution">
    <text evidence="1">The sequence shown here is derived from an EMBL/GenBank/DDBJ whole genome shotgun (WGS) entry which is preliminary data.</text>
</comment>
<evidence type="ECO:0000313" key="2">
    <source>
        <dbReference type="Proteomes" id="UP000729402"/>
    </source>
</evidence>
<dbReference type="PANTHER" id="PTHR45224:SF10">
    <property type="entry name" value="OS09G0317700 PROTEIN"/>
    <property type="match status" value="1"/>
</dbReference>
<dbReference type="AlphaFoldDB" id="A0A8J5WLP4"/>
<name>A0A8J5WLP4_ZIZPA</name>
<reference evidence="1" key="2">
    <citation type="submission" date="2021-02" db="EMBL/GenBank/DDBJ databases">
        <authorList>
            <person name="Kimball J.A."/>
            <person name="Haas M.W."/>
            <person name="Macchietto M."/>
            <person name="Kono T."/>
            <person name="Duquette J."/>
            <person name="Shao M."/>
        </authorList>
    </citation>
    <scope>NUCLEOTIDE SEQUENCE</scope>
    <source>
        <tissue evidence="1">Fresh leaf tissue</tissue>
    </source>
</reference>
<sequence length="115" mass="14332">MLLVKIWNRKEMMRMNKILMWKRGHHVLHGQKMTTCDWLKELYVSGQNAEMLKEKAFQMYKDETKQHFTLYYWWTEVRQQPKWSRIYAEKENKQTRLRDPSEDTLESMEVRILIY</sequence>
<dbReference type="OrthoDB" id="693910at2759"/>
<dbReference type="EMBL" id="JAAALK010000081">
    <property type="protein sequence ID" value="KAG8090919.1"/>
    <property type="molecule type" value="Genomic_DNA"/>
</dbReference>